<dbReference type="PROSITE" id="PS50042">
    <property type="entry name" value="CNMP_BINDING_3"/>
    <property type="match status" value="1"/>
</dbReference>
<feature type="domain" description="Cyclic nucleotide-binding" evidence="1">
    <location>
        <begin position="44"/>
        <end position="113"/>
    </location>
</feature>
<dbReference type="STRING" id="1121395.SAMN02745215_02425"/>
<dbReference type="InterPro" id="IPR000595">
    <property type="entry name" value="cNMP-bd_dom"/>
</dbReference>
<dbReference type="AlphaFoldDB" id="A0A1M7TRH5"/>
<dbReference type="Proteomes" id="UP000184010">
    <property type="component" value="Unassembled WGS sequence"/>
</dbReference>
<keyword evidence="2" id="KW-0413">Isomerase</keyword>
<accession>A0A1M7TRH5</accession>
<proteinExistence type="predicted"/>
<sequence length="113" mass="12726">MARLKNLPQERPLPLASLIKARENQVLSMALAQSDRVQISLFSFADGESVSEEEYFGDTLYLILQGEAVITFDDQKIDLVPEDVLMVPAHKIHAIAGKGRFKMLQITLINEER</sequence>
<evidence type="ECO:0000259" key="1">
    <source>
        <dbReference type="PROSITE" id="PS50042"/>
    </source>
</evidence>
<name>A0A1M7TRH5_9FIRM</name>
<dbReference type="RefSeq" id="WP_072772820.1">
    <property type="nucleotide sequence ID" value="NZ_FRDN01000007.1"/>
</dbReference>
<dbReference type="SUPFAM" id="SSF51182">
    <property type="entry name" value="RmlC-like cupins"/>
    <property type="match status" value="1"/>
</dbReference>
<keyword evidence="3" id="KW-1185">Reference proteome</keyword>
<dbReference type="InterPro" id="IPR011051">
    <property type="entry name" value="RmlC_Cupin_sf"/>
</dbReference>
<dbReference type="EMBL" id="FRDN01000007">
    <property type="protein sequence ID" value="SHN73213.1"/>
    <property type="molecule type" value="Genomic_DNA"/>
</dbReference>
<gene>
    <name evidence="2" type="ORF">SAMN02745215_02425</name>
</gene>
<evidence type="ECO:0000313" key="3">
    <source>
        <dbReference type="Proteomes" id="UP000184010"/>
    </source>
</evidence>
<dbReference type="CDD" id="cd06983">
    <property type="entry name" value="cupin_dsy2733"/>
    <property type="match status" value="1"/>
</dbReference>
<dbReference type="InterPro" id="IPR014710">
    <property type="entry name" value="RmlC-like_jellyroll"/>
</dbReference>
<evidence type="ECO:0000313" key="2">
    <source>
        <dbReference type="EMBL" id="SHN73213.1"/>
    </source>
</evidence>
<organism evidence="2 3">
    <name type="scientific">Desulfitobacterium chlororespirans DSM 11544</name>
    <dbReference type="NCBI Taxonomy" id="1121395"/>
    <lineage>
        <taxon>Bacteria</taxon>
        <taxon>Bacillati</taxon>
        <taxon>Bacillota</taxon>
        <taxon>Clostridia</taxon>
        <taxon>Eubacteriales</taxon>
        <taxon>Desulfitobacteriaceae</taxon>
        <taxon>Desulfitobacterium</taxon>
    </lineage>
</organism>
<reference evidence="3" key="1">
    <citation type="submission" date="2016-12" db="EMBL/GenBank/DDBJ databases">
        <authorList>
            <person name="Varghese N."/>
            <person name="Submissions S."/>
        </authorList>
    </citation>
    <scope>NUCLEOTIDE SEQUENCE [LARGE SCALE GENOMIC DNA]</scope>
    <source>
        <strain evidence="3">DSM 11544</strain>
    </source>
</reference>
<dbReference type="Gene3D" id="2.60.120.10">
    <property type="entry name" value="Jelly Rolls"/>
    <property type="match status" value="1"/>
</dbReference>
<dbReference type="GO" id="GO:0016853">
    <property type="term" value="F:isomerase activity"/>
    <property type="evidence" value="ECO:0007669"/>
    <property type="project" value="UniProtKB-KW"/>
</dbReference>
<protein>
    <submittedName>
        <fullName evidence="2">Mannose-6-phosphate isomerase, cupin superfamily</fullName>
    </submittedName>
</protein>